<protein>
    <submittedName>
        <fullName evidence="1">DNA alkylation repair protein</fullName>
    </submittedName>
</protein>
<dbReference type="PANTHER" id="PTHR34070:SF1">
    <property type="entry name" value="DNA ALKYLATION REPAIR PROTEIN"/>
    <property type="match status" value="1"/>
</dbReference>
<dbReference type="SUPFAM" id="SSF48371">
    <property type="entry name" value="ARM repeat"/>
    <property type="match status" value="1"/>
</dbReference>
<evidence type="ECO:0000313" key="1">
    <source>
        <dbReference type="EMBL" id="QKI90316.1"/>
    </source>
</evidence>
<keyword evidence="2" id="KW-1185">Reference proteome</keyword>
<dbReference type="InterPro" id="IPR014825">
    <property type="entry name" value="DNA_alkylation"/>
</dbReference>
<dbReference type="PANTHER" id="PTHR34070">
    <property type="entry name" value="ARMADILLO-TYPE FOLD"/>
    <property type="match status" value="1"/>
</dbReference>
<dbReference type="CDD" id="cd06561">
    <property type="entry name" value="AlkD_like"/>
    <property type="match status" value="1"/>
</dbReference>
<proteinExistence type="predicted"/>
<dbReference type="RefSeq" id="WP_173287006.1">
    <property type="nucleotide sequence ID" value="NZ_CP054020.1"/>
</dbReference>
<reference evidence="1 2" key="1">
    <citation type="submission" date="2020-05" db="EMBL/GenBank/DDBJ databases">
        <title>Thiomicrorhabdus sediminis sp.nov. and Thiomicrorhabdus xiamenensis sp.nov., novel sulfur-oxidizing bacteria isolated from coastal sediment.</title>
        <authorList>
            <person name="Liu X."/>
        </authorList>
    </citation>
    <scope>NUCLEOTIDE SEQUENCE [LARGE SCALE GENOMIC DNA]</scope>
    <source>
        <strain evidence="1 2">G2</strain>
    </source>
</reference>
<dbReference type="AlphaFoldDB" id="A0A7D4P6F9"/>
<dbReference type="Gene3D" id="1.25.10.90">
    <property type="match status" value="1"/>
</dbReference>
<gene>
    <name evidence="1" type="ORF">HQN79_06865</name>
</gene>
<evidence type="ECO:0000313" key="2">
    <source>
        <dbReference type="Proteomes" id="UP000504724"/>
    </source>
</evidence>
<dbReference type="KEGG" id="txa:HQN79_06865"/>
<organism evidence="1 2">
    <name type="scientific">Thiomicrorhabdus xiamenensis</name>
    <dbReference type="NCBI Taxonomy" id="2739063"/>
    <lineage>
        <taxon>Bacteria</taxon>
        <taxon>Pseudomonadati</taxon>
        <taxon>Pseudomonadota</taxon>
        <taxon>Gammaproteobacteria</taxon>
        <taxon>Thiotrichales</taxon>
        <taxon>Piscirickettsiaceae</taxon>
        <taxon>Thiomicrorhabdus</taxon>
    </lineage>
</organism>
<dbReference type="Pfam" id="PF08713">
    <property type="entry name" value="DNA_alkylation"/>
    <property type="match status" value="1"/>
</dbReference>
<accession>A0A7D4P6F9</accession>
<dbReference type="InterPro" id="IPR016024">
    <property type="entry name" value="ARM-type_fold"/>
</dbReference>
<name>A0A7D4P6F9_9GAMM</name>
<sequence length="248" mass="28853">MDHQRIIETLKALGDPEIAARTQSFFKTGHGDYGYGDRFLGIRVPVLRKRLPDYRTLALQDAEKLLSSHWHEVRLFALLLLVDRFQRGDEKIQEQVFRIYLSHTSSINSWDLVDSSAPQIVGAYLYHRHSAIDVLNRLAQSESLWERRIAIVACFYFIRQGTFDEALALSEQLLDDAHDLIHKAVGWMLREIGKRDLAVEQAFLARHYRKMPRTMLRYAIEKFPEETRLAYLKGKIGNRDSIRESTVP</sequence>
<dbReference type="EMBL" id="CP054020">
    <property type="protein sequence ID" value="QKI90316.1"/>
    <property type="molecule type" value="Genomic_DNA"/>
</dbReference>
<dbReference type="Proteomes" id="UP000504724">
    <property type="component" value="Chromosome"/>
</dbReference>